<keyword evidence="1" id="KW-0472">Membrane</keyword>
<dbReference type="Proteomes" id="UP000179251">
    <property type="component" value="Unassembled WGS sequence"/>
</dbReference>
<evidence type="ECO:0000313" key="3">
    <source>
        <dbReference type="Proteomes" id="UP000179251"/>
    </source>
</evidence>
<name>A0A1F5VJG9_9BACT</name>
<feature type="transmembrane region" description="Helical" evidence="1">
    <location>
        <begin position="72"/>
        <end position="91"/>
    </location>
</feature>
<dbReference type="STRING" id="1798325.A2834_01430"/>
<comment type="caution">
    <text evidence="2">The sequence shown here is derived from an EMBL/GenBank/DDBJ whole genome shotgun (WGS) entry which is preliminary data.</text>
</comment>
<keyword evidence="1" id="KW-0812">Transmembrane</keyword>
<dbReference type="AlphaFoldDB" id="A0A1F5VJG9"/>
<feature type="transmembrane region" description="Helical" evidence="1">
    <location>
        <begin position="12"/>
        <end position="34"/>
    </location>
</feature>
<evidence type="ECO:0000256" key="1">
    <source>
        <dbReference type="SAM" id="Phobius"/>
    </source>
</evidence>
<sequence>MKSLLESRVSLFIFLVFILLIHGLAIWFKLYYLFWWLDTALHFFGGVWIVLFFNFFIKHFGLNLTGARARPVFFMIFLGLTALTGILWEFFEFGFNRYITHIGFLTYEDTLSDLFFDLLGGIIGLLLVL</sequence>
<gene>
    <name evidence="2" type="ORF">A2834_01430</name>
</gene>
<accession>A0A1F5VJG9</accession>
<keyword evidence="1" id="KW-1133">Transmembrane helix</keyword>
<proteinExistence type="predicted"/>
<dbReference type="InterPro" id="IPR014509">
    <property type="entry name" value="YjdF-like"/>
</dbReference>
<organism evidence="2 3">
    <name type="scientific">Candidatus Giovannonibacteria bacterium RIFCSPHIGHO2_01_FULL_45_23</name>
    <dbReference type="NCBI Taxonomy" id="1798325"/>
    <lineage>
        <taxon>Bacteria</taxon>
        <taxon>Candidatus Giovannoniibacteriota</taxon>
    </lineage>
</organism>
<dbReference type="Pfam" id="PF09997">
    <property type="entry name" value="DUF2238"/>
    <property type="match status" value="1"/>
</dbReference>
<protein>
    <recommendedName>
        <fullName evidence="4">VanZ-like domain-containing protein</fullName>
    </recommendedName>
</protein>
<feature type="transmembrane region" description="Helical" evidence="1">
    <location>
        <begin position="40"/>
        <end position="60"/>
    </location>
</feature>
<feature type="transmembrane region" description="Helical" evidence="1">
    <location>
        <begin position="111"/>
        <end position="128"/>
    </location>
</feature>
<dbReference type="EMBL" id="MFHD01000002">
    <property type="protein sequence ID" value="OGF63490.1"/>
    <property type="molecule type" value="Genomic_DNA"/>
</dbReference>
<evidence type="ECO:0000313" key="2">
    <source>
        <dbReference type="EMBL" id="OGF63490.1"/>
    </source>
</evidence>
<reference evidence="2 3" key="1">
    <citation type="journal article" date="2016" name="Nat. Commun.">
        <title>Thousands of microbial genomes shed light on interconnected biogeochemical processes in an aquifer system.</title>
        <authorList>
            <person name="Anantharaman K."/>
            <person name="Brown C.T."/>
            <person name="Hug L.A."/>
            <person name="Sharon I."/>
            <person name="Castelle C.J."/>
            <person name="Probst A.J."/>
            <person name="Thomas B.C."/>
            <person name="Singh A."/>
            <person name="Wilkins M.J."/>
            <person name="Karaoz U."/>
            <person name="Brodie E.L."/>
            <person name="Williams K.H."/>
            <person name="Hubbard S.S."/>
            <person name="Banfield J.F."/>
        </authorList>
    </citation>
    <scope>NUCLEOTIDE SEQUENCE [LARGE SCALE GENOMIC DNA]</scope>
</reference>
<evidence type="ECO:0008006" key="4">
    <source>
        <dbReference type="Google" id="ProtNLM"/>
    </source>
</evidence>